<dbReference type="PANTHER" id="PTHR46179">
    <property type="entry name" value="ZINC FINGER PROTEIN"/>
    <property type="match status" value="1"/>
</dbReference>
<feature type="domain" description="C2H2-type" evidence="9">
    <location>
        <begin position="55"/>
        <end position="84"/>
    </location>
</feature>
<evidence type="ECO:0000256" key="7">
    <source>
        <dbReference type="ARBA" id="ARBA00023242"/>
    </source>
</evidence>
<keyword evidence="11" id="KW-1185">Reference proteome</keyword>
<keyword evidence="7" id="KW-0539">Nucleus</keyword>
<dbReference type="Proteomes" id="UP001439008">
    <property type="component" value="Unassembled WGS sequence"/>
</dbReference>
<name>A0ABV2AF69_9EUKA</name>
<evidence type="ECO:0000313" key="10">
    <source>
        <dbReference type="EMBL" id="MES1918287.1"/>
    </source>
</evidence>
<dbReference type="Gene3D" id="3.30.160.60">
    <property type="entry name" value="Classic Zinc Finger"/>
    <property type="match status" value="2"/>
</dbReference>
<dbReference type="SUPFAM" id="SSF57667">
    <property type="entry name" value="beta-beta-alpha zinc fingers"/>
    <property type="match status" value="2"/>
</dbReference>
<organism evidence="10 11">
    <name type="scientific">Bonamia ostreae</name>
    <dbReference type="NCBI Taxonomy" id="126728"/>
    <lineage>
        <taxon>Eukaryota</taxon>
        <taxon>Sar</taxon>
        <taxon>Rhizaria</taxon>
        <taxon>Endomyxa</taxon>
        <taxon>Ascetosporea</taxon>
        <taxon>Haplosporida</taxon>
        <taxon>Bonamia</taxon>
    </lineage>
</organism>
<comment type="caution">
    <text evidence="10">The sequence shown here is derived from an EMBL/GenBank/DDBJ whole genome shotgun (WGS) entry which is preliminary data.</text>
</comment>
<dbReference type="SMART" id="SM00355">
    <property type="entry name" value="ZnF_C2H2"/>
    <property type="match status" value="3"/>
</dbReference>
<keyword evidence="6" id="KW-0804">Transcription</keyword>
<dbReference type="Pfam" id="PF00096">
    <property type="entry name" value="zf-C2H2"/>
    <property type="match status" value="2"/>
</dbReference>
<feature type="domain" description="C2H2-type" evidence="9">
    <location>
        <begin position="24"/>
        <end position="51"/>
    </location>
</feature>
<dbReference type="InterPro" id="IPR013087">
    <property type="entry name" value="Znf_C2H2_type"/>
</dbReference>
<evidence type="ECO:0000256" key="8">
    <source>
        <dbReference type="PROSITE-ProRule" id="PRU00042"/>
    </source>
</evidence>
<dbReference type="PROSITE" id="PS50157">
    <property type="entry name" value="ZINC_FINGER_C2H2_2"/>
    <property type="match status" value="3"/>
</dbReference>
<keyword evidence="3 8" id="KW-0863">Zinc-finger</keyword>
<dbReference type="PROSITE" id="PS00028">
    <property type="entry name" value="ZINC_FINGER_C2H2_1"/>
    <property type="match status" value="3"/>
</dbReference>
<gene>
    <name evidence="10" type="ORF">MHBO_000274</name>
</gene>
<reference evidence="10 11" key="1">
    <citation type="journal article" date="2024" name="BMC Biol.">
        <title>Comparative genomics of Ascetosporea gives new insight into the evolutionary basis for animal parasitism in Rhizaria.</title>
        <authorList>
            <person name="Hiltunen Thoren M."/>
            <person name="Onut-Brannstrom I."/>
            <person name="Alfjorden A."/>
            <person name="Peckova H."/>
            <person name="Swords F."/>
            <person name="Hooper C."/>
            <person name="Holzer A.S."/>
            <person name="Bass D."/>
            <person name="Burki F."/>
        </authorList>
    </citation>
    <scope>NUCLEOTIDE SEQUENCE [LARGE SCALE GENOMIC DNA]</scope>
    <source>
        <strain evidence="10">20-A016</strain>
    </source>
</reference>
<dbReference type="PANTHER" id="PTHR46179:SF13">
    <property type="entry name" value="C2H2-TYPE DOMAIN-CONTAINING PROTEIN"/>
    <property type="match status" value="1"/>
</dbReference>
<evidence type="ECO:0000256" key="4">
    <source>
        <dbReference type="ARBA" id="ARBA00022833"/>
    </source>
</evidence>
<evidence type="ECO:0000256" key="2">
    <source>
        <dbReference type="ARBA" id="ARBA00022723"/>
    </source>
</evidence>
<accession>A0ABV2AF69</accession>
<dbReference type="EMBL" id="JBDODL010000037">
    <property type="protein sequence ID" value="MES1918287.1"/>
    <property type="molecule type" value="Genomic_DNA"/>
</dbReference>
<keyword evidence="2" id="KW-0479">Metal-binding</keyword>
<evidence type="ECO:0000256" key="5">
    <source>
        <dbReference type="ARBA" id="ARBA00023015"/>
    </source>
</evidence>
<proteinExistence type="predicted"/>
<dbReference type="Pfam" id="PF12874">
    <property type="entry name" value="zf-met"/>
    <property type="match status" value="1"/>
</dbReference>
<comment type="subcellular location">
    <subcellularLocation>
        <location evidence="1">Nucleus</location>
    </subcellularLocation>
</comment>
<evidence type="ECO:0000256" key="6">
    <source>
        <dbReference type="ARBA" id="ARBA00023163"/>
    </source>
</evidence>
<dbReference type="InterPro" id="IPR036236">
    <property type="entry name" value="Znf_C2H2_sf"/>
</dbReference>
<keyword evidence="5" id="KW-0805">Transcription regulation</keyword>
<evidence type="ECO:0000259" key="9">
    <source>
        <dbReference type="PROSITE" id="PS50157"/>
    </source>
</evidence>
<evidence type="ECO:0000313" key="11">
    <source>
        <dbReference type="Proteomes" id="UP001439008"/>
    </source>
</evidence>
<evidence type="ECO:0000256" key="3">
    <source>
        <dbReference type="ARBA" id="ARBA00022771"/>
    </source>
</evidence>
<feature type="domain" description="C2H2-type" evidence="9">
    <location>
        <begin position="85"/>
        <end position="108"/>
    </location>
</feature>
<evidence type="ECO:0000256" key="1">
    <source>
        <dbReference type="ARBA" id="ARBA00004123"/>
    </source>
</evidence>
<protein>
    <recommendedName>
        <fullName evidence="9">C2H2-type domain-containing protein</fullName>
    </recommendedName>
</protein>
<keyword evidence="4" id="KW-0862">Zinc</keyword>
<sequence>MKIQNFSPLFMAESDLIVKKEKSLECNLCRKKFKFSSRLKNHFQSHTNVQYRKIVTCTYLGCNRTYTKRSNLNIHIKSHHLRKNYRCVLCGKIYKFKQSLQRHREKNHRFGNSDIVKKQTNSFISEFVGKNQ</sequence>
<dbReference type="InterPro" id="IPR051061">
    <property type="entry name" value="Zinc_finger_trans_reg"/>
</dbReference>